<proteinExistence type="predicted"/>
<accession>A0ABR4KNI0</accession>
<sequence length="139" mass="16037">MKKRNLLGMVDKRRLKFALSVSHRSSCPSNTKQRNKDENKVVKIIVAHNTTQGEKKRRRGRRKEGERGKKREGSRTGRTIAGERRGEQKRKHSYSTSCCAVQAVSDRPARTERTPQCDWCSRRNPRCNGDSVWLGWSRG</sequence>
<name>A0ABR4KNI0_9EURO</name>
<evidence type="ECO:0000313" key="2">
    <source>
        <dbReference type="EMBL" id="KAL2853831.1"/>
    </source>
</evidence>
<evidence type="ECO:0000313" key="3">
    <source>
        <dbReference type="Proteomes" id="UP001610446"/>
    </source>
</evidence>
<feature type="compositionally biased region" description="Basic and acidic residues" evidence="1">
    <location>
        <begin position="63"/>
        <end position="86"/>
    </location>
</feature>
<dbReference type="Proteomes" id="UP001610446">
    <property type="component" value="Unassembled WGS sequence"/>
</dbReference>
<keyword evidence="3" id="KW-1185">Reference proteome</keyword>
<organism evidence="2 3">
    <name type="scientific">Aspergillus pseudoustus</name>
    <dbReference type="NCBI Taxonomy" id="1810923"/>
    <lineage>
        <taxon>Eukaryota</taxon>
        <taxon>Fungi</taxon>
        <taxon>Dikarya</taxon>
        <taxon>Ascomycota</taxon>
        <taxon>Pezizomycotina</taxon>
        <taxon>Eurotiomycetes</taxon>
        <taxon>Eurotiomycetidae</taxon>
        <taxon>Eurotiales</taxon>
        <taxon>Aspergillaceae</taxon>
        <taxon>Aspergillus</taxon>
        <taxon>Aspergillus subgen. Nidulantes</taxon>
    </lineage>
</organism>
<evidence type="ECO:0000256" key="1">
    <source>
        <dbReference type="SAM" id="MobiDB-lite"/>
    </source>
</evidence>
<comment type="caution">
    <text evidence="2">The sequence shown here is derived from an EMBL/GenBank/DDBJ whole genome shotgun (WGS) entry which is preliminary data.</text>
</comment>
<protein>
    <submittedName>
        <fullName evidence="2">Uncharacterized protein</fullName>
    </submittedName>
</protein>
<feature type="region of interest" description="Disordered" evidence="1">
    <location>
        <begin position="21"/>
        <end position="40"/>
    </location>
</feature>
<feature type="region of interest" description="Disordered" evidence="1">
    <location>
        <begin position="45"/>
        <end position="94"/>
    </location>
</feature>
<reference evidence="2 3" key="1">
    <citation type="submission" date="2024-07" db="EMBL/GenBank/DDBJ databases">
        <title>Section-level genome sequencing and comparative genomics of Aspergillus sections Usti and Cavernicolus.</title>
        <authorList>
            <consortium name="Lawrence Berkeley National Laboratory"/>
            <person name="Nybo J.L."/>
            <person name="Vesth T.C."/>
            <person name="Theobald S."/>
            <person name="Frisvad J.C."/>
            <person name="Larsen T.O."/>
            <person name="Kjaerboelling I."/>
            <person name="Rothschild-Mancinelli K."/>
            <person name="Lyhne E.K."/>
            <person name="Kogle M.E."/>
            <person name="Barry K."/>
            <person name="Clum A."/>
            <person name="Na H."/>
            <person name="Ledsgaard L."/>
            <person name="Lin J."/>
            <person name="Lipzen A."/>
            <person name="Kuo A."/>
            <person name="Riley R."/>
            <person name="Mondo S."/>
            <person name="Labutti K."/>
            <person name="Haridas S."/>
            <person name="Pangalinan J."/>
            <person name="Salamov A.A."/>
            <person name="Simmons B.A."/>
            <person name="Magnuson J.K."/>
            <person name="Chen J."/>
            <person name="Drula E."/>
            <person name="Henrissat B."/>
            <person name="Wiebenga A."/>
            <person name="Lubbers R.J."/>
            <person name="Gomes A.C."/>
            <person name="Makela M.R."/>
            <person name="Stajich J."/>
            <person name="Grigoriev I.V."/>
            <person name="Mortensen U.H."/>
            <person name="De Vries R.P."/>
            <person name="Baker S.E."/>
            <person name="Andersen M.R."/>
        </authorList>
    </citation>
    <scope>NUCLEOTIDE SEQUENCE [LARGE SCALE GENOMIC DNA]</scope>
    <source>
        <strain evidence="2 3">CBS 123904</strain>
    </source>
</reference>
<feature type="compositionally biased region" description="Polar residues" evidence="1">
    <location>
        <begin position="22"/>
        <end position="32"/>
    </location>
</feature>
<dbReference type="EMBL" id="JBFXLU010000018">
    <property type="protein sequence ID" value="KAL2853831.1"/>
    <property type="molecule type" value="Genomic_DNA"/>
</dbReference>
<gene>
    <name evidence="2" type="ORF">BJY01DRAFT_206475</name>
</gene>